<keyword evidence="5 12" id="KW-0812">Transmembrane</keyword>
<organism evidence="13 14">
    <name type="scientific">Roseomonas elaeocarpi</name>
    <dbReference type="NCBI Taxonomy" id="907779"/>
    <lineage>
        <taxon>Bacteria</taxon>
        <taxon>Pseudomonadati</taxon>
        <taxon>Pseudomonadota</taxon>
        <taxon>Alphaproteobacteria</taxon>
        <taxon>Acetobacterales</taxon>
        <taxon>Roseomonadaceae</taxon>
        <taxon>Roseomonas</taxon>
    </lineage>
</organism>
<keyword evidence="14" id="KW-1185">Reference proteome</keyword>
<dbReference type="CDD" id="cd11493">
    <property type="entry name" value="SLC5sbd_NIS-like_u1"/>
    <property type="match status" value="1"/>
</dbReference>
<keyword evidence="7" id="KW-0915">Sodium</keyword>
<evidence type="ECO:0000313" key="14">
    <source>
        <dbReference type="Proteomes" id="UP001589865"/>
    </source>
</evidence>
<dbReference type="NCBIfam" id="TIGR00813">
    <property type="entry name" value="sss"/>
    <property type="match status" value="1"/>
</dbReference>
<dbReference type="Pfam" id="PF00474">
    <property type="entry name" value="SSF"/>
    <property type="match status" value="1"/>
</dbReference>
<dbReference type="InterPro" id="IPR038377">
    <property type="entry name" value="Na/Glc_symporter_sf"/>
</dbReference>
<keyword evidence="9 12" id="KW-0472">Membrane</keyword>
<evidence type="ECO:0000256" key="11">
    <source>
        <dbReference type="RuleBase" id="RU362091"/>
    </source>
</evidence>
<dbReference type="PROSITE" id="PS50283">
    <property type="entry name" value="NA_SOLUT_SYMP_3"/>
    <property type="match status" value="1"/>
</dbReference>
<keyword evidence="10" id="KW-0739">Sodium transport</keyword>
<evidence type="ECO:0000256" key="4">
    <source>
        <dbReference type="ARBA" id="ARBA00022475"/>
    </source>
</evidence>
<reference evidence="13 14" key="1">
    <citation type="submission" date="2024-09" db="EMBL/GenBank/DDBJ databases">
        <authorList>
            <person name="Sun Q."/>
            <person name="Mori K."/>
        </authorList>
    </citation>
    <scope>NUCLEOTIDE SEQUENCE [LARGE SCALE GENOMIC DNA]</scope>
    <source>
        <strain evidence="13 14">TBRC 5777</strain>
    </source>
</reference>
<dbReference type="Gene3D" id="1.20.1730.10">
    <property type="entry name" value="Sodium/glucose cotransporter"/>
    <property type="match status" value="1"/>
</dbReference>
<feature type="transmembrane region" description="Helical" evidence="12">
    <location>
        <begin position="454"/>
        <end position="474"/>
    </location>
</feature>
<evidence type="ECO:0000256" key="2">
    <source>
        <dbReference type="ARBA" id="ARBA00006434"/>
    </source>
</evidence>
<dbReference type="Proteomes" id="UP001589865">
    <property type="component" value="Unassembled WGS sequence"/>
</dbReference>
<evidence type="ECO:0000256" key="9">
    <source>
        <dbReference type="ARBA" id="ARBA00023136"/>
    </source>
</evidence>
<evidence type="ECO:0000256" key="5">
    <source>
        <dbReference type="ARBA" id="ARBA00022692"/>
    </source>
</evidence>
<keyword evidence="8" id="KW-0406">Ion transport</keyword>
<name>A0ABV6JPH1_9PROT</name>
<feature type="transmembrane region" description="Helical" evidence="12">
    <location>
        <begin position="78"/>
        <end position="96"/>
    </location>
</feature>
<feature type="transmembrane region" description="Helical" evidence="12">
    <location>
        <begin position="271"/>
        <end position="295"/>
    </location>
</feature>
<feature type="transmembrane region" description="Helical" evidence="12">
    <location>
        <begin position="179"/>
        <end position="200"/>
    </location>
</feature>
<proteinExistence type="inferred from homology"/>
<dbReference type="EMBL" id="JBHLUN010000004">
    <property type="protein sequence ID" value="MFC0407614.1"/>
    <property type="molecule type" value="Genomic_DNA"/>
</dbReference>
<keyword evidence="6 12" id="KW-1133">Transmembrane helix</keyword>
<dbReference type="InterPro" id="IPR001734">
    <property type="entry name" value="Na/solute_symporter"/>
</dbReference>
<feature type="transmembrane region" description="Helical" evidence="12">
    <location>
        <begin position="322"/>
        <end position="342"/>
    </location>
</feature>
<evidence type="ECO:0000313" key="13">
    <source>
        <dbReference type="EMBL" id="MFC0407614.1"/>
    </source>
</evidence>
<comment type="similarity">
    <text evidence="2 11">Belongs to the sodium:solute symporter (SSF) (TC 2.A.21) family.</text>
</comment>
<dbReference type="PANTHER" id="PTHR42985">
    <property type="entry name" value="SODIUM-COUPLED MONOCARBOXYLATE TRANSPORTER"/>
    <property type="match status" value="1"/>
</dbReference>
<keyword evidence="4" id="KW-1003">Cell membrane</keyword>
<feature type="transmembrane region" description="Helical" evidence="12">
    <location>
        <begin position="232"/>
        <end position="250"/>
    </location>
</feature>
<comment type="caution">
    <text evidence="13">The sequence shown here is derived from an EMBL/GenBank/DDBJ whole genome shotgun (WGS) entry which is preliminary data.</text>
</comment>
<evidence type="ECO:0000256" key="8">
    <source>
        <dbReference type="ARBA" id="ARBA00023065"/>
    </source>
</evidence>
<feature type="transmembrane region" description="Helical" evidence="12">
    <location>
        <begin position="6"/>
        <end position="23"/>
    </location>
</feature>
<gene>
    <name evidence="13" type="ORF">ACFFGY_05095</name>
</gene>
<evidence type="ECO:0000256" key="12">
    <source>
        <dbReference type="SAM" id="Phobius"/>
    </source>
</evidence>
<feature type="transmembrane region" description="Helical" evidence="12">
    <location>
        <begin position="149"/>
        <end position="172"/>
    </location>
</feature>
<dbReference type="PANTHER" id="PTHR42985:SF47">
    <property type="entry name" value="INTEGRAL MEMBRANE TRANSPORT PROTEIN"/>
    <property type="match status" value="1"/>
</dbReference>
<protein>
    <submittedName>
        <fullName evidence="13">Sodium:solute symporter</fullName>
    </submittedName>
</protein>
<evidence type="ECO:0000256" key="10">
    <source>
        <dbReference type="ARBA" id="ARBA00023201"/>
    </source>
</evidence>
<evidence type="ECO:0000256" key="1">
    <source>
        <dbReference type="ARBA" id="ARBA00004651"/>
    </source>
</evidence>
<accession>A0ABV6JPH1</accession>
<feature type="transmembrane region" description="Helical" evidence="12">
    <location>
        <begin position="376"/>
        <end position="394"/>
    </location>
</feature>
<feature type="transmembrane region" description="Helical" evidence="12">
    <location>
        <begin position="43"/>
        <end position="66"/>
    </location>
</feature>
<evidence type="ECO:0000256" key="3">
    <source>
        <dbReference type="ARBA" id="ARBA00022448"/>
    </source>
</evidence>
<feature type="transmembrane region" description="Helical" evidence="12">
    <location>
        <begin position="431"/>
        <end position="448"/>
    </location>
</feature>
<evidence type="ECO:0000256" key="6">
    <source>
        <dbReference type="ARBA" id="ARBA00022989"/>
    </source>
</evidence>
<comment type="subcellular location">
    <subcellularLocation>
        <location evidence="1">Cell membrane</location>
        <topology evidence="1">Multi-pass membrane protein</topology>
    </subcellularLocation>
</comment>
<dbReference type="InterPro" id="IPR051163">
    <property type="entry name" value="Sodium:Solute_Symporter_SSF"/>
</dbReference>
<sequence length="492" mass="52384">MRLLDLTVIVIYLVAIAAIGLRLSGQQNSASAYFVGERDLPWWAVCFSIVATETSTLTVISVPGVAYLGAFGFVELSIGYLIGRTLVATVLLPLYMRDGFVSAYQYLSRRFGTGLQVVASVTFLITRLLAEGVRLFASAIPIKLLCDAIGVNVDYVTIIVGLSLITLVYTYVGGIRAVIWTDAIQMTLYIGGALLCVLILTNEIPAGGLARAWDAGKFQVLNFAAPILTSPFNWIAAIIGGAVFGMASHGTDQLLVQRVLACRTLRDGQRAMIGSAVMVGIQFALFSLVGTLLWVHLDGRSIAELGLRSADDLFPRFILDELPAGISGLLIAGILAATMGSLSSALNSMANSTVADLWRTLAGPTSDERMLRISRIFTVVWAVVMAGFACLFTDTKSSVVLLGLGIAGYTYGALLGAFVLGLVVRRASQRDAVVAFLATVAVMSWVVRSYTLAFTWYVPLGVVVTLLVGGLLSLTHAAPTPRRDDVAAGLAR</sequence>
<feature type="transmembrane region" description="Helical" evidence="12">
    <location>
        <begin position="400"/>
        <end position="424"/>
    </location>
</feature>
<dbReference type="RefSeq" id="WP_377043334.1">
    <property type="nucleotide sequence ID" value="NZ_JBHLUN010000004.1"/>
</dbReference>
<keyword evidence="3" id="KW-0813">Transport</keyword>
<evidence type="ECO:0000256" key="7">
    <source>
        <dbReference type="ARBA" id="ARBA00023053"/>
    </source>
</evidence>